<sequence length="110" mass="12538">MARKQIVQFIDDIDGSVLDDFVTVRWGLGDKQYEFDTSPEHADEFYESLEKYVSISRRVESVRQGRNTSRGAPASRDVSVIREWARENGYEVNARGRVSAPIIEAFDAAH</sequence>
<gene>
    <name evidence="4" type="ORF">DFR67_108248</name>
</gene>
<dbReference type="Gene3D" id="4.10.320.10">
    <property type="entry name" value="E3-binding domain"/>
    <property type="match status" value="1"/>
</dbReference>
<dbReference type="RefSeq" id="WP_110470337.1">
    <property type="nucleotide sequence ID" value="NZ_QJSP01000008.1"/>
</dbReference>
<dbReference type="OrthoDB" id="4113332at2"/>
<reference evidence="4 5" key="1">
    <citation type="submission" date="2018-06" db="EMBL/GenBank/DDBJ databases">
        <title>Genomic Encyclopedia of Type Strains, Phase IV (KMG-IV): sequencing the most valuable type-strain genomes for metagenomic binning, comparative biology and taxonomic classification.</title>
        <authorList>
            <person name="Goeker M."/>
        </authorList>
    </citation>
    <scope>NUCLEOTIDE SEQUENCE [LARGE SCALE GENOMIC DNA]</scope>
    <source>
        <strain evidence="4 5">DSM 45521</strain>
    </source>
</reference>
<comment type="caution">
    <text evidence="4">The sequence shown here is derived from an EMBL/GenBank/DDBJ whole genome shotgun (WGS) entry which is preliminary data.</text>
</comment>
<protein>
    <submittedName>
        <fullName evidence="4">Lsr2 protein</fullName>
    </submittedName>
</protein>
<evidence type="ECO:0000259" key="2">
    <source>
        <dbReference type="Pfam" id="PF11774"/>
    </source>
</evidence>
<dbReference type="Pfam" id="PF11774">
    <property type="entry name" value="Lsr2"/>
    <property type="match status" value="1"/>
</dbReference>
<name>A0A318RLS5_WILLI</name>
<dbReference type="GO" id="GO:0003677">
    <property type="term" value="F:DNA binding"/>
    <property type="evidence" value="ECO:0007669"/>
    <property type="project" value="UniProtKB-KW"/>
</dbReference>
<dbReference type="InterPro" id="IPR036625">
    <property type="entry name" value="E3-bd_dom_sf"/>
</dbReference>
<keyword evidence="1" id="KW-0238">DNA-binding</keyword>
<evidence type="ECO:0000256" key="1">
    <source>
        <dbReference type="ARBA" id="ARBA00023125"/>
    </source>
</evidence>
<dbReference type="Pfam" id="PF23359">
    <property type="entry name" value="Lsr2_DNA-bd"/>
    <property type="match status" value="1"/>
</dbReference>
<keyword evidence="5" id="KW-1185">Reference proteome</keyword>
<evidence type="ECO:0000313" key="5">
    <source>
        <dbReference type="Proteomes" id="UP000247591"/>
    </source>
</evidence>
<dbReference type="Gene3D" id="3.30.60.230">
    <property type="entry name" value="Lsr2, dimerization domain"/>
    <property type="match status" value="1"/>
</dbReference>
<evidence type="ECO:0000313" key="4">
    <source>
        <dbReference type="EMBL" id="PYE16495.1"/>
    </source>
</evidence>
<dbReference type="EMBL" id="QJSP01000008">
    <property type="protein sequence ID" value="PYE16495.1"/>
    <property type="molecule type" value="Genomic_DNA"/>
</dbReference>
<feature type="domain" description="Lsr2 DNA-binding" evidence="3">
    <location>
        <begin position="75"/>
        <end position="109"/>
    </location>
</feature>
<organism evidence="4 5">
    <name type="scientific">Williamsia limnetica</name>
    <dbReference type="NCBI Taxonomy" id="882452"/>
    <lineage>
        <taxon>Bacteria</taxon>
        <taxon>Bacillati</taxon>
        <taxon>Actinomycetota</taxon>
        <taxon>Actinomycetes</taxon>
        <taxon>Mycobacteriales</taxon>
        <taxon>Nocardiaceae</taxon>
        <taxon>Williamsia</taxon>
    </lineage>
</organism>
<dbReference type="Proteomes" id="UP000247591">
    <property type="component" value="Unassembled WGS sequence"/>
</dbReference>
<proteinExistence type="predicted"/>
<dbReference type="GO" id="GO:0016746">
    <property type="term" value="F:acyltransferase activity"/>
    <property type="evidence" value="ECO:0007669"/>
    <property type="project" value="InterPro"/>
</dbReference>
<dbReference type="InterPro" id="IPR055370">
    <property type="entry name" value="Lsr2_DNA-bd"/>
</dbReference>
<feature type="domain" description="Lsr2 dimerization" evidence="2">
    <location>
        <begin position="1"/>
        <end position="59"/>
    </location>
</feature>
<evidence type="ECO:0000259" key="3">
    <source>
        <dbReference type="Pfam" id="PF23359"/>
    </source>
</evidence>
<dbReference type="AlphaFoldDB" id="A0A318RLS5"/>
<dbReference type="InterPro" id="IPR042261">
    <property type="entry name" value="Lsr2-like_dimerization"/>
</dbReference>
<accession>A0A318RLS5</accession>
<dbReference type="InterPro" id="IPR024412">
    <property type="entry name" value="Lsr2_dim_dom"/>
</dbReference>